<keyword evidence="1" id="KW-0812">Transmembrane</keyword>
<comment type="caution">
    <text evidence="2">The sequence shown here is derived from an EMBL/GenBank/DDBJ whole genome shotgun (WGS) entry which is preliminary data.</text>
</comment>
<keyword evidence="3" id="KW-1185">Reference proteome</keyword>
<evidence type="ECO:0000313" key="2">
    <source>
        <dbReference type="EMBL" id="CAJ0605466.1"/>
    </source>
</evidence>
<evidence type="ECO:0000256" key="1">
    <source>
        <dbReference type="SAM" id="Phobius"/>
    </source>
</evidence>
<dbReference type="Proteomes" id="UP001176961">
    <property type="component" value="Unassembled WGS sequence"/>
</dbReference>
<keyword evidence="1" id="KW-1133">Transmembrane helix</keyword>
<accession>A0AA36MB40</accession>
<evidence type="ECO:0000313" key="3">
    <source>
        <dbReference type="Proteomes" id="UP001176961"/>
    </source>
</evidence>
<gene>
    <name evidence="2" type="ORF">CYNAS_LOCUS17449</name>
</gene>
<feature type="transmembrane region" description="Helical" evidence="1">
    <location>
        <begin position="6"/>
        <end position="24"/>
    </location>
</feature>
<protein>
    <submittedName>
        <fullName evidence="2">Uncharacterized protein</fullName>
    </submittedName>
</protein>
<keyword evidence="1" id="KW-0472">Membrane</keyword>
<proteinExistence type="predicted"/>
<reference evidence="2" key="1">
    <citation type="submission" date="2023-07" db="EMBL/GenBank/DDBJ databases">
        <authorList>
            <consortium name="CYATHOMIX"/>
        </authorList>
    </citation>
    <scope>NUCLEOTIDE SEQUENCE</scope>
    <source>
        <strain evidence="2">N/A</strain>
    </source>
</reference>
<organism evidence="2 3">
    <name type="scientific">Cylicocyclus nassatus</name>
    <name type="common">Nematode worm</name>
    <dbReference type="NCBI Taxonomy" id="53992"/>
    <lineage>
        <taxon>Eukaryota</taxon>
        <taxon>Metazoa</taxon>
        <taxon>Ecdysozoa</taxon>
        <taxon>Nematoda</taxon>
        <taxon>Chromadorea</taxon>
        <taxon>Rhabditida</taxon>
        <taxon>Rhabditina</taxon>
        <taxon>Rhabditomorpha</taxon>
        <taxon>Strongyloidea</taxon>
        <taxon>Strongylidae</taxon>
        <taxon>Cylicocyclus</taxon>
    </lineage>
</organism>
<dbReference type="AlphaFoldDB" id="A0AA36MB40"/>
<dbReference type="EMBL" id="CATQJL010000316">
    <property type="protein sequence ID" value="CAJ0605466.1"/>
    <property type="molecule type" value="Genomic_DNA"/>
</dbReference>
<name>A0AA36MB40_CYLNA</name>
<sequence length="112" mass="12744">MKATGANIWYFLVALMALFICAGAERMSSRNKRQAGDFARGALNYLLQSARASAQHPGRAPARNNHPAFRRPNLLTVEIRLSTRKVELYSYLKPTCLSDQIFKRKEDMNLQE</sequence>